<dbReference type="Proteomes" id="UP001292094">
    <property type="component" value="Unassembled WGS sequence"/>
</dbReference>
<name>A0AAE1UCU1_9EUCA</name>
<protein>
    <submittedName>
        <fullName evidence="1">Uncharacterized protein</fullName>
    </submittedName>
</protein>
<organism evidence="1 2">
    <name type="scientific">Petrolisthes manimaculis</name>
    <dbReference type="NCBI Taxonomy" id="1843537"/>
    <lineage>
        <taxon>Eukaryota</taxon>
        <taxon>Metazoa</taxon>
        <taxon>Ecdysozoa</taxon>
        <taxon>Arthropoda</taxon>
        <taxon>Crustacea</taxon>
        <taxon>Multicrustacea</taxon>
        <taxon>Malacostraca</taxon>
        <taxon>Eumalacostraca</taxon>
        <taxon>Eucarida</taxon>
        <taxon>Decapoda</taxon>
        <taxon>Pleocyemata</taxon>
        <taxon>Anomura</taxon>
        <taxon>Galatheoidea</taxon>
        <taxon>Porcellanidae</taxon>
        <taxon>Petrolisthes</taxon>
    </lineage>
</organism>
<dbReference type="AlphaFoldDB" id="A0AAE1UCU1"/>
<keyword evidence="2" id="KW-1185">Reference proteome</keyword>
<accession>A0AAE1UCU1</accession>
<evidence type="ECO:0000313" key="2">
    <source>
        <dbReference type="Proteomes" id="UP001292094"/>
    </source>
</evidence>
<gene>
    <name evidence="1" type="ORF">Pmani_012829</name>
</gene>
<reference evidence="1" key="1">
    <citation type="submission" date="2023-11" db="EMBL/GenBank/DDBJ databases">
        <title>Genome assemblies of two species of porcelain crab, Petrolisthes cinctipes and Petrolisthes manimaculis (Anomura: Porcellanidae).</title>
        <authorList>
            <person name="Angst P."/>
        </authorList>
    </citation>
    <scope>NUCLEOTIDE SEQUENCE</scope>
    <source>
        <strain evidence="1">PB745_02</strain>
        <tissue evidence="1">Gill</tissue>
    </source>
</reference>
<comment type="caution">
    <text evidence="1">The sequence shown here is derived from an EMBL/GenBank/DDBJ whole genome shotgun (WGS) entry which is preliminary data.</text>
</comment>
<evidence type="ECO:0000313" key="1">
    <source>
        <dbReference type="EMBL" id="KAK4315981.1"/>
    </source>
</evidence>
<sequence length="72" mass="8444">MKDELTMNREIFRTLQQQQLNTEKQERGEDRSEVVRALSRPHQIIRVRAGARGGCHYPVVRGAKEEGQDHRF</sequence>
<proteinExistence type="predicted"/>
<dbReference type="EMBL" id="JAWZYT010001058">
    <property type="protein sequence ID" value="KAK4315981.1"/>
    <property type="molecule type" value="Genomic_DNA"/>
</dbReference>